<accession>A0A0T6B037</accession>
<protein>
    <recommendedName>
        <fullName evidence="5">DZF domain-containing protein</fullName>
    </recommendedName>
</protein>
<dbReference type="PROSITE" id="PS00028">
    <property type="entry name" value="ZINC_FINGER_C2H2_1"/>
    <property type="match status" value="1"/>
</dbReference>
<feature type="compositionally biased region" description="Basic and acidic residues" evidence="4">
    <location>
        <begin position="316"/>
        <end position="335"/>
    </location>
</feature>
<dbReference type="GO" id="GO:0003727">
    <property type="term" value="F:single-stranded RNA binding"/>
    <property type="evidence" value="ECO:0007669"/>
    <property type="project" value="TreeGrafter"/>
</dbReference>
<dbReference type="InterPro" id="IPR003604">
    <property type="entry name" value="Matrin/U1-like-C_Znf_C2H2"/>
</dbReference>
<dbReference type="PANTHER" id="PTHR45762">
    <property type="entry name" value="ZINC FINGER RNA-BINDING PROTEIN"/>
    <property type="match status" value="1"/>
</dbReference>
<evidence type="ECO:0000313" key="7">
    <source>
        <dbReference type="Proteomes" id="UP000051574"/>
    </source>
</evidence>
<dbReference type="InterPro" id="IPR022755">
    <property type="entry name" value="Znf_C2H2_jaz"/>
</dbReference>
<dbReference type="Proteomes" id="UP000051574">
    <property type="component" value="Unassembled WGS sequence"/>
</dbReference>
<gene>
    <name evidence="6" type="ORF">AMK59_5799</name>
</gene>
<keyword evidence="7" id="KW-1185">Reference proteome</keyword>
<name>A0A0T6B037_9SCAR</name>
<dbReference type="FunFam" id="3.30.160.60:FF:000153">
    <property type="entry name" value="Zinc finger RNA-binding protein 2"/>
    <property type="match status" value="1"/>
</dbReference>
<evidence type="ECO:0000259" key="5">
    <source>
        <dbReference type="PROSITE" id="PS51703"/>
    </source>
</evidence>
<dbReference type="InterPro" id="IPR006561">
    <property type="entry name" value="DZF_dom"/>
</dbReference>
<dbReference type="Pfam" id="PF12874">
    <property type="entry name" value="zf-met"/>
    <property type="match status" value="1"/>
</dbReference>
<dbReference type="PROSITE" id="PS51703">
    <property type="entry name" value="DZF"/>
    <property type="match status" value="1"/>
</dbReference>
<evidence type="ECO:0000256" key="1">
    <source>
        <dbReference type="ARBA" id="ARBA00022723"/>
    </source>
</evidence>
<dbReference type="Pfam" id="PF07528">
    <property type="entry name" value="DZF_N"/>
    <property type="match status" value="1"/>
</dbReference>
<evidence type="ECO:0000256" key="3">
    <source>
        <dbReference type="ARBA" id="ARBA00022833"/>
    </source>
</evidence>
<dbReference type="EMBL" id="LJIG01016411">
    <property type="protein sequence ID" value="KRT80682.1"/>
    <property type="molecule type" value="Genomic_DNA"/>
</dbReference>
<sequence length="440" mass="49801">MTASVAVTNQNRAGNSLRCQLCDVTCTGNDAYAAHIRGAKHSKVVMLHTKLGKPIPPQEPEIIGGPRKSVSSTPKINFVQSGGLGISTGNGDTKDDDAEETPEPDIQPVGQDYIEEIKSDDGKVISFNCKLCECRFNDPNAKEMHMKGRRHRLQYKKKVNPDLVVDVKPSLRQRKIQEEKMRRAALREEYWQRRHMAAEDEEERMYWEERRRYEEDYMEWCRRGNMGPFPRGRPPFPGSGPPPFYQGQQMARRIESSDDRHVMARHSEIYPKEEELQAIQRIVSHTERALKIVSDQMADTGKKEDQQGQTNATNADDSKADENKNSNELKEDGRDNQLFSFQQERDANRTLKGVMRVGHLAKGLLLRGDTNVELVVLCADKPTLTLLRKVVEMLPTALKQVSTEHNYAVTINAAEAGFTVAEDSLTVLVQLTSPVMREQG</sequence>
<dbReference type="InterPro" id="IPR043519">
    <property type="entry name" value="NT_sf"/>
</dbReference>
<feature type="region of interest" description="Disordered" evidence="4">
    <location>
        <begin position="298"/>
        <end position="336"/>
    </location>
</feature>
<reference evidence="6 7" key="1">
    <citation type="submission" date="2015-09" db="EMBL/GenBank/DDBJ databases">
        <title>Draft genome of the scarab beetle Oryctes borbonicus.</title>
        <authorList>
            <person name="Meyer J.M."/>
            <person name="Markov G.V."/>
            <person name="Baskaran P."/>
            <person name="Herrmann M."/>
            <person name="Sommer R.J."/>
            <person name="Roedelsperger C."/>
        </authorList>
    </citation>
    <scope>NUCLEOTIDE SEQUENCE [LARGE SCALE GENOMIC DNA]</scope>
    <source>
        <strain evidence="6">OB123</strain>
        <tissue evidence="6">Whole animal</tissue>
    </source>
</reference>
<keyword evidence="2" id="KW-0863">Zinc-finger</keyword>
<feature type="compositionally biased region" description="Acidic residues" evidence="4">
    <location>
        <begin position="94"/>
        <end position="103"/>
    </location>
</feature>
<dbReference type="SMART" id="SM00451">
    <property type="entry name" value="ZnF_U1"/>
    <property type="match status" value="2"/>
</dbReference>
<evidence type="ECO:0000313" key="6">
    <source>
        <dbReference type="EMBL" id="KRT80682.1"/>
    </source>
</evidence>
<dbReference type="GO" id="GO:0003725">
    <property type="term" value="F:double-stranded RNA binding"/>
    <property type="evidence" value="ECO:0007669"/>
    <property type="project" value="TreeGrafter"/>
</dbReference>
<dbReference type="SUPFAM" id="SSF57667">
    <property type="entry name" value="beta-beta-alpha zinc fingers"/>
    <property type="match status" value="2"/>
</dbReference>
<dbReference type="Pfam" id="PF12171">
    <property type="entry name" value="zf-C2H2_jaz"/>
    <property type="match status" value="1"/>
</dbReference>
<dbReference type="AlphaFoldDB" id="A0A0T6B037"/>
<comment type="caution">
    <text evidence="6">The sequence shown here is derived from an EMBL/GenBank/DDBJ whole genome shotgun (WGS) entry which is preliminary data.</text>
</comment>
<evidence type="ECO:0000256" key="2">
    <source>
        <dbReference type="ARBA" id="ARBA00022771"/>
    </source>
</evidence>
<dbReference type="GO" id="GO:0071011">
    <property type="term" value="C:precatalytic spliceosome"/>
    <property type="evidence" value="ECO:0007669"/>
    <property type="project" value="TreeGrafter"/>
</dbReference>
<keyword evidence="3" id="KW-0862">Zinc</keyword>
<evidence type="ECO:0000256" key="4">
    <source>
        <dbReference type="SAM" id="MobiDB-lite"/>
    </source>
</evidence>
<dbReference type="Gene3D" id="3.30.460.10">
    <property type="entry name" value="Beta Polymerase, domain 2"/>
    <property type="match status" value="1"/>
</dbReference>
<dbReference type="GO" id="GO:0008270">
    <property type="term" value="F:zinc ion binding"/>
    <property type="evidence" value="ECO:0007669"/>
    <property type="project" value="UniProtKB-KW"/>
</dbReference>
<feature type="domain" description="DZF" evidence="5">
    <location>
        <begin position="234"/>
        <end position="440"/>
    </location>
</feature>
<keyword evidence="1" id="KW-0479">Metal-binding</keyword>
<feature type="region of interest" description="Disordered" evidence="4">
    <location>
        <begin position="80"/>
        <end position="107"/>
    </location>
</feature>
<dbReference type="OrthoDB" id="8898434at2759"/>
<organism evidence="6 7">
    <name type="scientific">Oryctes borbonicus</name>
    <dbReference type="NCBI Taxonomy" id="1629725"/>
    <lineage>
        <taxon>Eukaryota</taxon>
        <taxon>Metazoa</taxon>
        <taxon>Ecdysozoa</taxon>
        <taxon>Arthropoda</taxon>
        <taxon>Hexapoda</taxon>
        <taxon>Insecta</taxon>
        <taxon>Pterygota</taxon>
        <taxon>Neoptera</taxon>
        <taxon>Endopterygota</taxon>
        <taxon>Coleoptera</taxon>
        <taxon>Polyphaga</taxon>
        <taxon>Scarabaeiformia</taxon>
        <taxon>Scarabaeidae</taxon>
        <taxon>Dynastinae</taxon>
        <taxon>Oryctes</taxon>
    </lineage>
</organism>
<dbReference type="InterPro" id="IPR049401">
    <property type="entry name" value="DZF_dom_N"/>
</dbReference>
<dbReference type="SMART" id="SM00355">
    <property type="entry name" value="ZnF_C2H2"/>
    <property type="match status" value="2"/>
</dbReference>
<dbReference type="FunFam" id="3.30.160.60:FF:000210">
    <property type="entry name" value="Zinc finger RNA-binding protein 2"/>
    <property type="match status" value="1"/>
</dbReference>
<dbReference type="Gene3D" id="3.30.160.60">
    <property type="entry name" value="Classic Zinc Finger"/>
    <property type="match status" value="2"/>
</dbReference>
<dbReference type="PANTHER" id="PTHR45762:SF3">
    <property type="entry name" value="ZINC-FINGER PROTEIN AT 72D, ISOFORM B"/>
    <property type="match status" value="1"/>
</dbReference>
<proteinExistence type="predicted"/>
<dbReference type="InterPro" id="IPR013087">
    <property type="entry name" value="Znf_C2H2_type"/>
</dbReference>
<dbReference type="InterPro" id="IPR036236">
    <property type="entry name" value="Znf_C2H2_sf"/>
</dbReference>